<reference evidence="15" key="1">
    <citation type="journal article" date="2019" name="Int. J. Syst. Evol. Microbiol.">
        <title>The Global Catalogue of Microorganisms (GCM) 10K type strain sequencing project: providing services to taxonomists for standard genome sequencing and annotation.</title>
        <authorList>
            <consortium name="The Broad Institute Genomics Platform"/>
            <consortium name="The Broad Institute Genome Sequencing Center for Infectious Disease"/>
            <person name="Wu L."/>
            <person name="Ma J."/>
        </authorList>
    </citation>
    <scope>NUCLEOTIDE SEQUENCE [LARGE SCALE GENOMIC DNA]</scope>
    <source>
        <strain evidence="15">CGMCC 1.12237</strain>
    </source>
</reference>
<evidence type="ECO:0000256" key="4">
    <source>
        <dbReference type="ARBA" id="ARBA00022670"/>
    </source>
</evidence>
<evidence type="ECO:0000256" key="9">
    <source>
        <dbReference type="ARBA" id="ARBA00022989"/>
    </source>
</evidence>
<evidence type="ECO:0000256" key="12">
    <source>
        <dbReference type="SAM" id="Phobius"/>
    </source>
</evidence>
<dbReference type="RefSeq" id="WP_382355131.1">
    <property type="nucleotide sequence ID" value="NZ_JBHSMC010000029.1"/>
</dbReference>
<dbReference type="PANTHER" id="PTHR39188:SF3">
    <property type="entry name" value="STAGE IV SPORULATION PROTEIN FB"/>
    <property type="match status" value="1"/>
</dbReference>
<comment type="cofactor">
    <cofactor evidence="1">
        <name>Zn(2+)</name>
        <dbReference type="ChEBI" id="CHEBI:29105"/>
    </cofactor>
</comment>
<feature type="transmembrane region" description="Helical" evidence="12">
    <location>
        <begin position="157"/>
        <end position="176"/>
    </location>
</feature>
<feature type="domain" description="Peptidase M50" evidence="13">
    <location>
        <begin position="114"/>
        <end position="166"/>
    </location>
</feature>
<evidence type="ECO:0000313" key="15">
    <source>
        <dbReference type="Proteomes" id="UP001596147"/>
    </source>
</evidence>
<evidence type="ECO:0000256" key="6">
    <source>
        <dbReference type="ARBA" id="ARBA00022723"/>
    </source>
</evidence>
<keyword evidence="9 12" id="KW-1133">Transmembrane helix</keyword>
<keyword evidence="8" id="KW-0862">Zinc</keyword>
<evidence type="ECO:0000256" key="1">
    <source>
        <dbReference type="ARBA" id="ARBA00001947"/>
    </source>
</evidence>
<feature type="transmembrane region" description="Helical" evidence="12">
    <location>
        <begin position="84"/>
        <end position="105"/>
    </location>
</feature>
<evidence type="ECO:0000256" key="8">
    <source>
        <dbReference type="ARBA" id="ARBA00022833"/>
    </source>
</evidence>
<evidence type="ECO:0000256" key="3">
    <source>
        <dbReference type="ARBA" id="ARBA00007931"/>
    </source>
</evidence>
<keyword evidence="4" id="KW-0645">Protease</keyword>
<keyword evidence="6" id="KW-0479">Metal-binding</keyword>
<evidence type="ECO:0000256" key="7">
    <source>
        <dbReference type="ARBA" id="ARBA00022801"/>
    </source>
</evidence>
<proteinExistence type="inferred from homology"/>
<dbReference type="EC" id="3.4.24.-" evidence="14"/>
<keyword evidence="15" id="KW-1185">Reference proteome</keyword>
<dbReference type="PANTHER" id="PTHR39188">
    <property type="entry name" value="MEMBRANE-ASSOCIATED ZINC METALLOPROTEASE M50B"/>
    <property type="match status" value="1"/>
</dbReference>
<dbReference type="InterPro" id="IPR008915">
    <property type="entry name" value="Peptidase_M50"/>
</dbReference>
<dbReference type="Proteomes" id="UP001596147">
    <property type="component" value="Unassembled WGS sequence"/>
</dbReference>
<keyword evidence="11 12" id="KW-0472">Membrane</keyword>
<keyword evidence="10" id="KW-0482">Metalloprotease</keyword>
<dbReference type="Pfam" id="PF02163">
    <property type="entry name" value="Peptidase_M50"/>
    <property type="match status" value="2"/>
</dbReference>
<evidence type="ECO:0000256" key="11">
    <source>
        <dbReference type="ARBA" id="ARBA00023136"/>
    </source>
</evidence>
<comment type="caution">
    <text evidence="14">The sequence shown here is derived from an EMBL/GenBank/DDBJ whole genome shotgun (WGS) entry which is preliminary data.</text>
</comment>
<evidence type="ECO:0000256" key="2">
    <source>
        <dbReference type="ARBA" id="ARBA00004141"/>
    </source>
</evidence>
<gene>
    <name evidence="14" type="ORF">ACFPM4_18560</name>
</gene>
<comment type="similarity">
    <text evidence="3">Belongs to the peptidase M50B family.</text>
</comment>
<protein>
    <submittedName>
        <fullName evidence="14">M50 family metallopeptidase</fullName>
        <ecNumber evidence="14">3.4.24.-</ecNumber>
    </submittedName>
</protein>
<dbReference type="EMBL" id="JBHSMC010000029">
    <property type="protein sequence ID" value="MFC5466731.1"/>
    <property type="molecule type" value="Genomic_DNA"/>
</dbReference>
<organism evidence="14 15">
    <name type="scientific">Lederbergia graminis</name>
    <dbReference type="NCBI Taxonomy" id="735518"/>
    <lineage>
        <taxon>Bacteria</taxon>
        <taxon>Bacillati</taxon>
        <taxon>Bacillota</taxon>
        <taxon>Bacilli</taxon>
        <taxon>Bacillales</taxon>
        <taxon>Bacillaceae</taxon>
        <taxon>Lederbergia</taxon>
    </lineage>
</organism>
<evidence type="ECO:0000256" key="10">
    <source>
        <dbReference type="ARBA" id="ARBA00023049"/>
    </source>
</evidence>
<keyword evidence="7 14" id="KW-0378">Hydrolase</keyword>
<feature type="domain" description="Peptidase M50" evidence="13">
    <location>
        <begin position="33"/>
        <end position="107"/>
    </location>
</feature>
<sequence length="287" mass="33646">MNKYIDLIKKINIHPLFWAVTGLAIMTGYFWELLALFCIVFLHELGHAFMAHYYDWKIKRILILPFGGYCEVDEHGNRSMREELMVILAGPFQHLIIAILLPILVMASVVTADYAKVILQFNVMILIFNLLPIWPLDGGKLVQLFFATRNTYLEANRLSLVVSAVVLGMLHLFIFIYSPWNINVWLVLIYLSVSLWTAWKQLRFSFMRFLMERHYGKHEYVSQLQTINAKGDEYLHEVFTKFKRGCKHLIYVAGPTHQGKLDENELLYAYFTEKRVDARLKDLVYDD</sequence>
<name>A0ABW0LPT4_9BACI</name>
<dbReference type="GO" id="GO:0016787">
    <property type="term" value="F:hydrolase activity"/>
    <property type="evidence" value="ECO:0007669"/>
    <property type="project" value="UniProtKB-KW"/>
</dbReference>
<feature type="transmembrane region" description="Helical" evidence="12">
    <location>
        <begin position="16"/>
        <end position="42"/>
    </location>
</feature>
<feature type="transmembrane region" description="Helical" evidence="12">
    <location>
        <begin position="117"/>
        <end position="136"/>
    </location>
</feature>
<accession>A0ABW0LPT4</accession>
<comment type="subcellular location">
    <subcellularLocation>
        <location evidence="2">Membrane</location>
        <topology evidence="2">Multi-pass membrane protein</topology>
    </subcellularLocation>
</comment>
<evidence type="ECO:0000259" key="13">
    <source>
        <dbReference type="Pfam" id="PF02163"/>
    </source>
</evidence>
<evidence type="ECO:0000313" key="14">
    <source>
        <dbReference type="EMBL" id="MFC5466731.1"/>
    </source>
</evidence>
<feature type="transmembrane region" description="Helical" evidence="12">
    <location>
        <begin position="182"/>
        <end position="199"/>
    </location>
</feature>
<evidence type="ECO:0000256" key="5">
    <source>
        <dbReference type="ARBA" id="ARBA00022692"/>
    </source>
</evidence>
<keyword evidence="5 12" id="KW-0812">Transmembrane</keyword>
<dbReference type="CDD" id="cd06161">
    <property type="entry name" value="S2P-M50_SpoIVFB"/>
    <property type="match status" value="1"/>
</dbReference>